<evidence type="ECO:0000313" key="2">
    <source>
        <dbReference type="EMBL" id="KAK2577953.1"/>
    </source>
</evidence>
<proteinExistence type="predicted"/>
<dbReference type="Pfam" id="PF00078">
    <property type="entry name" value="RVT_1"/>
    <property type="match status" value="1"/>
</dbReference>
<dbReference type="PROSITE" id="PS50878">
    <property type="entry name" value="RT_POL"/>
    <property type="match status" value="1"/>
</dbReference>
<dbReference type="PANTHER" id="PTHR47027">
    <property type="entry name" value="REVERSE TRANSCRIPTASE DOMAIN-CONTAINING PROTEIN"/>
    <property type="match status" value="1"/>
</dbReference>
<accession>A0AAD9VKH5</accession>
<dbReference type="Proteomes" id="UP001258017">
    <property type="component" value="Unassembled WGS sequence"/>
</dbReference>
<dbReference type="InterPro" id="IPR043502">
    <property type="entry name" value="DNA/RNA_pol_sf"/>
</dbReference>
<dbReference type="EMBL" id="JAIFRP010000753">
    <property type="protein sequence ID" value="KAK2577953.1"/>
    <property type="molecule type" value="Genomic_DNA"/>
</dbReference>
<comment type="caution">
    <text evidence="2">The sequence shown here is derived from an EMBL/GenBank/DDBJ whole genome shotgun (WGS) entry which is preliminary data.</text>
</comment>
<feature type="domain" description="Reverse transcriptase" evidence="1">
    <location>
        <begin position="1"/>
        <end position="198"/>
    </location>
</feature>
<evidence type="ECO:0000313" key="3">
    <source>
        <dbReference type="Proteomes" id="UP001258017"/>
    </source>
</evidence>
<dbReference type="CDD" id="cd01650">
    <property type="entry name" value="RT_nLTR_like"/>
    <property type="match status" value="1"/>
</dbReference>
<dbReference type="InterPro" id="IPR000477">
    <property type="entry name" value="RT_dom"/>
</dbReference>
<reference evidence="2" key="2">
    <citation type="journal article" date="2023" name="Commun. Biol.">
        <title>Intrasexual cuticular hydrocarbon dimorphism in a wasp sheds light on hydrocarbon biosynthesis genes in Hymenoptera.</title>
        <authorList>
            <person name="Moris V.C."/>
            <person name="Podsiadlowski L."/>
            <person name="Martin S."/>
            <person name="Oeyen J.P."/>
            <person name="Donath A."/>
            <person name="Petersen M."/>
            <person name="Wilbrandt J."/>
            <person name="Misof B."/>
            <person name="Liedtke D."/>
            <person name="Thamm M."/>
            <person name="Scheiner R."/>
            <person name="Schmitt T."/>
            <person name="Niehuis O."/>
        </authorList>
    </citation>
    <scope>NUCLEOTIDE SEQUENCE</scope>
    <source>
        <strain evidence="2">GBR_01_08_01A</strain>
    </source>
</reference>
<sequence length="593" mass="67118">MILRYHRQNFKPLYLASVDVAKAFDCVTHNAIRDTLKTKGLPAPMIDYIANVYERSVTRLACGNWESDPIHPTCGVKQGDPLSPIIFNMIMDRLIRQIPPEVGVEIGGKHHNVFAFADDLIFVASTPTGLQQVLDLASTYLAKCGLNINATKSFTIAIRNVPHVKKTVVDCGTTFTCSGQKLPALRRPDEWKYLGVPFTPEGCSQGIEIEQLNTELSKLSRAPLKPQQRLFALRVMVLPSLYHLLTLGNTTLSRLKKIDRLVRRAVKGWLDLPHDVPSAYIHAKAKDGGLSIPSMRWQMPLMRLQRLKSYTNEVAVSPYLTQEMGRAQRRLREGTVDIDTTAKLEQRWANLLHASVDGQALKESSKVPQQHQWITDGTRLLSGRDFINSVKLRINAMPTRSRTSRGRPKERSCRAGCNAVETLNHVLQQCHRTHRARIERHQAIVSYTTRALSKIYDTVDEEPRFITTEGLRKPDIIARSGRAALLLDVQVVSERADLEEAHKRKVEYYKPLEDAIRKRYNVQEVAFSSVTLSCRGIWSKTSAQNSTDRHIFRKTELKIISSRTLIGGLNSFWRFNRTTSALRTNRTNRTGVG</sequence>
<dbReference type="PANTHER" id="PTHR47027:SF20">
    <property type="entry name" value="REVERSE TRANSCRIPTASE-LIKE PROTEIN WITH RNA-DIRECTED DNA POLYMERASE DOMAIN"/>
    <property type="match status" value="1"/>
</dbReference>
<dbReference type="AlphaFoldDB" id="A0AAD9VKH5"/>
<protein>
    <recommendedName>
        <fullName evidence="1">Reverse transcriptase domain-containing protein</fullName>
    </recommendedName>
</protein>
<dbReference type="SUPFAM" id="SSF56672">
    <property type="entry name" value="DNA/RNA polymerases"/>
    <property type="match status" value="1"/>
</dbReference>
<name>A0AAD9VKH5_9HYME</name>
<keyword evidence="3" id="KW-1185">Reference proteome</keyword>
<reference evidence="2" key="1">
    <citation type="submission" date="2021-08" db="EMBL/GenBank/DDBJ databases">
        <authorList>
            <person name="Misof B."/>
            <person name="Oliver O."/>
            <person name="Podsiadlowski L."/>
            <person name="Donath A."/>
            <person name="Peters R."/>
            <person name="Mayer C."/>
            <person name="Rust J."/>
            <person name="Gunkel S."/>
            <person name="Lesny P."/>
            <person name="Martin S."/>
            <person name="Oeyen J.P."/>
            <person name="Petersen M."/>
            <person name="Panagiotis P."/>
            <person name="Wilbrandt J."/>
            <person name="Tanja T."/>
        </authorList>
    </citation>
    <scope>NUCLEOTIDE SEQUENCE</scope>
    <source>
        <strain evidence="2">GBR_01_08_01A</strain>
        <tissue evidence="2">Thorax + abdomen</tissue>
    </source>
</reference>
<gene>
    <name evidence="2" type="ORF">KPH14_000752</name>
</gene>
<evidence type="ECO:0000259" key="1">
    <source>
        <dbReference type="PROSITE" id="PS50878"/>
    </source>
</evidence>
<dbReference type="GO" id="GO:0071897">
    <property type="term" value="P:DNA biosynthetic process"/>
    <property type="evidence" value="ECO:0007669"/>
    <property type="project" value="UniProtKB-ARBA"/>
</dbReference>
<organism evidence="2 3">
    <name type="scientific">Odynerus spinipes</name>
    <dbReference type="NCBI Taxonomy" id="1348599"/>
    <lineage>
        <taxon>Eukaryota</taxon>
        <taxon>Metazoa</taxon>
        <taxon>Ecdysozoa</taxon>
        <taxon>Arthropoda</taxon>
        <taxon>Hexapoda</taxon>
        <taxon>Insecta</taxon>
        <taxon>Pterygota</taxon>
        <taxon>Neoptera</taxon>
        <taxon>Endopterygota</taxon>
        <taxon>Hymenoptera</taxon>
        <taxon>Apocrita</taxon>
        <taxon>Aculeata</taxon>
        <taxon>Vespoidea</taxon>
        <taxon>Vespidae</taxon>
        <taxon>Eumeninae</taxon>
        <taxon>Odynerus</taxon>
    </lineage>
</organism>